<dbReference type="InterPro" id="IPR051782">
    <property type="entry name" value="ABC_Transporter_VariousFunc"/>
</dbReference>
<dbReference type="Proteomes" id="UP000675747">
    <property type="component" value="Unassembled WGS sequence"/>
</dbReference>
<keyword evidence="1" id="KW-0813">Transport</keyword>
<dbReference type="PANTHER" id="PTHR42939:SF1">
    <property type="entry name" value="ABC TRANSPORTER ATP-BINDING PROTEIN ALBC-RELATED"/>
    <property type="match status" value="1"/>
</dbReference>
<evidence type="ECO:0000256" key="1">
    <source>
        <dbReference type="ARBA" id="ARBA00022448"/>
    </source>
</evidence>
<proteinExistence type="predicted"/>
<dbReference type="EMBL" id="JAGQFT020000004">
    <property type="protein sequence ID" value="MBS7457086.1"/>
    <property type="molecule type" value="Genomic_DNA"/>
</dbReference>
<dbReference type="GO" id="GO:0005524">
    <property type="term" value="F:ATP binding"/>
    <property type="evidence" value="ECO:0007669"/>
    <property type="project" value="UniProtKB-KW"/>
</dbReference>
<reference evidence="6 7" key="1">
    <citation type="journal article" date="2021" name="Microbiol. Resour. Announc.">
        <title>Draft Genome Sequence of Coralloluteibacterium stylophorae LMG 29479T.</title>
        <authorList>
            <person name="Karlyshev A.V."/>
            <person name="Kudryashova E.B."/>
            <person name="Ariskina E.V."/>
            <person name="Conroy A.P."/>
            <person name="Abidueva E.Y."/>
        </authorList>
    </citation>
    <scope>NUCLEOTIDE SEQUENCE [LARGE SCALE GENOMIC DNA]</scope>
    <source>
        <strain evidence="6 7">LMG 29479</strain>
    </source>
</reference>
<evidence type="ECO:0000313" key="5">
    <source>
        <dbReference type="EMBL" id="MBR0561790.1"/>
    </source>
</evidence>
<dbReference type="InterPro" id="IPR003439">
    <property type="entry name" value="ABC_transporter-like_ATP-bd"/>
</dbReference>
<keyword evidence="3 5" id="KW-0067">ATP-binding</keyword>
<dbReference type="CDD" id="cd03230">
    <property type="entry name" value="ABC_DR_subfamily_A"/>
    <property type="match status" value="1"/>
</dbReference>
<sequence>MSALLEVQRVRVRLEGRDVLDDLSLALERGALATLVGANGSGKTRLIHAVAGLQPLASGAIRIDGVPLAADPGAARARLGFAVDPSRLPAPLSPRQCLELFARSRGLARIDAETLAFAEQVRLAPWLDTPVGACSLGTRQKLAIALALVGTPPLLLLDEALNGLDPVAAVDTFDHLRRLADDGRCGVLLATHGLELAVDRADRLLLIEAGRLAADWDAQALAQARGTGGIAGAVVAHLRAAQAAR</sequence>
<protein>
    <submittedName>
        <fullName evidence="5">ABC transporter ATP-binding protein</fullName>
    </submittedName>
</protein>
<dbReference type="PANTHER" id="PTHR42939">
    <property type="entry name" value="ABC TRANSPORTER ATP-BINDING PROTEIN ALBC-RELATED"/>
    <property type="match status" value="1"/>
</dbReference>
<evidence type="ECO:0000256" key="3">
    <source>
        <dbReference type="ARBA" id="ARBA00022840"/>
    </source>
</evidence>
<name>A0A8J7VRK4_9GAMM</name>
<gene>
    <name evidence="6" type="ORF">KB893_008045</name>
    <name evidence="5" type="ORF">KB893_04540</name>
</gene>
<reference evidence="5" key="2">
    <citation type="submission" date="2021-04" db="EMBL/GenBank/DDBJ databases">
        <authorList>
            <person name="Karlyshev A.V."/>
        </authorList>
    </citation>
    <scope>NUCLEOTIDE SEQUENCE</scope>
    <source>
        <strain evidence="5">LMG 29479</strain>
    </source>
</reference>
<feature type="domain" description="ABC transporter" evidence="4">
    <location>
        <begin position="5"/>
        <end position="234"/>
    </location>
</feature>
<dbReference type="SMART" id="SM00382">
    <property type="entry name" value="AAA"/>
    <property type="match status" value="1"/>
</dbReference>
<dbReference type="PROSITE" id="PS50893">
    <property type="entry name" value="ABC_TRANSPORTER_2"/>
    <property type="match status" value="1"/>
</dbReference>
<evidence type="ECO:0000259" key="4">
    <source>
        <dbReference type="PROSITE" id="PS50893"/>
    </source>
</evidence>
<dbReference type="AlphaFoldDB" id="A0A8J7VRK4"/>
<evidence type="ECO:0000313" key="7">
    <source>
        <dbReference type="Proteomes" id="UP000675747"/>
    </source>
</evidence>
<evidence type="ECO:0000256" key="2">
    <source>
        <dbReference type="ARBA" id="ARBA00022741"/>
    </source>
</evidence>
<accession>A0A8J7VRK4</accession>
<dbReference type="RefSeq" id="WP_211925755.1">
    <property type="nucleotide sequence ID" value="NZ_JAGQFT020000004.1"/>
</dbReference>
<dbReference type="GO" id="GO:0016887">
    <property type="term" value="F:ATP hydrolysis activity"/>
    <property type="evidence" value="ECO:0007669"/>
    <property type="project" value="InterPro"/>
</dbReference>
<dbReference type="InterPro" id="IPR027417">
    <property type="entry name" value="P-loop_NTPase"/>
</dbReference>
<keyword evidence="7" id="KW-1185">Reference proteome</keyword>
<evidence type="ECO:0000313" key="6">
    <source>
        <dbReference type="EMBL" id="MBS7457086.1"/>
    </source>
</evidence>
<keyword evidence="2" id="KW-0547">Nucleotide-binding</keyword>
<dbReference type="Gene3D" id="3.40.50.300">
    <property type="entry name" value="P-loop containing nucleotide triphosphate hydrolases"/>
    <property type="match status" value="1"/>
</dbReference>
<dbReference type="InterPro" id="IPR003593">
    <property type="entry name" value="AAA+_ATPase"/>
</dbReference>
<comment type="caution">
    <text evidence="5">The sequence shown here is derived from an EMBL/GenBank/DDBJ whole genome shotgun (WGS) entry which is preliminary data.</text>
</comment>
<dbReference type="EMBL" id="JAGQFT010000021">
    <property type="protein sequence ID" value="MBR0561790.1"/>
    <property type="molecule type" value="Genomic_DNA"/>
</dbReference>
<organism evidence="5">
    <name type="scientific">Coralloluteibacterium stylophorae</name>
    <dbReference type="NCBI Taxonomy" id="1776034"/>
    <lineage>
        <taxon>Bacteria</taxon>
        <taxon>Pseudomonadati</taxon>
        <taxon>Pseudomonadota</taxon>
        <taxon>Gammaproteobacteria</taxon>
        <taxon>Lysobacterales</taxon>
        <taxon>Lysobacteraceae</taxon>
        <taxon>Coralloluteibacterium</taxon>
    </lineage>
</organism>
<dbReference type="SUPFAM" id="SSF52540">
    <property type="entry name" value="P-loop containing nucleoside triphosphate hydrolases"/>
    <property type="match status" value="1"/>
</dbReference>
<dbReference type="Pfam" id="PF00005">
    <property type="entry name" value="ABC_tran"/>
    <property type="match status" value="1"/>
</dbReference>